<evidence type="ECO:0000313" key="1">
    <source>
        <dbReference type="EMBL" id="QHT27496.1"/>
    </source>
</evidence>
<name>A0A6C0EE85_9ZZZZ</name>
<reference evidence="1" key="1">
    <citation type="journal article" date="2020" name="Nature">
        <title>Giant virus diversity and host interactions through global metagenomics.</title>
        <authorList>
            <person name="Schulz F."/>
            <person name="Roux S."/>
            <person name="Paez-Espino D."/>
            <person name="Jungbluth S."/>
            <person name="Walsh D.A."/>
            <person name="Denef V.J."/>
            <person name="McMahon K.D."/>
            <person name="Konstantinidis K.T."/>
            <person name="Eloe-Fadrosh E.A."/>
            <person name="Kyrpides N.C."/>
            <person name="Woyke T."/>
        </authorList>
    </citation>
    <scope>NUCLEOTIDE SEQUENCE</scope>
    <source>
        <strain evidence="1">GVMAG-M-3300023179-33</strain>
    </source>
</reference>
<dbReference type="EMBL" id="MN739823">
    <property type="protein sequence ID" value="QHT27496.1"/>
    <property type="molecule type" value="Genomic_DNA"/>
</dbReference>
<sequence length="75" mass="8388">MYCDLILYITTTDTSNLSITTTAPGSTIDNVSFINNVQTYWLTQNYPNGNIGVYTITLSKNGVNKIYNLHVTNSY</sequence>
<proteinExistence type="predicted"/>
<dbReference type="AlphaFoldDB" id="A0A6C0EE85"/>
<accession>A0A6C0EE85</accession>
<protein>
    <submittedName>
        <fullName evidence="1">Uncharacterized protein</fullName>
    </submittedName>
</protein>
<organism evidence="1">
    <name type="scientific">viral metagenome</name>
    <dbReference type="NCBI Taxonomy" id="1070528"/>
    <lineage>
        <taxon>unclassified sequences</taxon>
        <taxon>metagenomes</taxon>
        <taxon>organismal metagenomes</taxon>
    </lineage>
</organism>